<comment type="caution">
    <text evidence="1">The sequence shown here is derived from an EMBL/GenBank/DDBJ whole genome shotgun (WGS) entry which is preliminary data.</text>
</comment>
<reference evidence="1 2" key="1">
    <citation type="submission" date="2024-09" db="EMBL/GenBank/DDBJ databases">
        <authorList>
            <person name="Sun Q."/>
            <person name="Mori K."/>
        </authorList>
    </citation>
    <scope>NUCLEOTIDE SEQUENCE [LARGE SCALE GENOMIC DNA]</scope>
    <source>
        <strain evidence="1 2">JCM 4362</strain>
    </source>
</reference>
<sequence>MTKVYFQVNVPIRNSAQPDQCGLHVFTGPADTWTEALRIAREACDSAIAAQRAGDALPRRRSGGWGARGLRPGWVFDWSAATVDAWESDTMLRANRSSVSRQYGRP</sequence>
<evidence type="ECO:0000313" key="2">
    <source>
        <dbReference type="Proteomes" id="UP001589718"/>
    </source>
</evidence>
<protein>
    <submittedName>
        <fullName evidence="1">Uncharacterized protein</fullName>
    </submittedName>
</protein>
<evidence type="ECO:0000313" key="1">
    <source>
        <dbReference type="EMBL" id="MFB9524128.1"/>
    </source>
</evidence>
<dbReference type="Proteomes" id="UP001589718">
    <property type="component" value="Unassembled WGS sequence"/>
</dbReference>
<dbReference type="EMBL" id="JBHMCR010000019">
    <property type="protein sequence ID" value="MFB9524128.1"/>
    <property type="molecule type" value="Genomic_DNA"/>
</dbReference>
<accession>A0ABV5PM76</accession>
<name>A0ABV5PM76_STRCM</name>
<dbReference type="RefSeq" id="WP_345218178.1">
    <property type="nucleotide sequence ID" value="NZ_BAAAXE010000001.1"/>
</dbReference>
<proteinExistence type="predicted"/>
<gene>
    <name evidence="1" type="ORF">ACFFTU_29720</name>
</gene>
<organism evidence="1 2">
    <name type="scientific">Streptomyces cremeus</name>
    <dbReference type="NCBI Taxonomy" id="66881"/>
    <lineage>
        <taxon>Bacteria</taxon>
        <taxon>Bacillati</taxon>
        <taxon>Actinomycetota</taxon>
        <taxon>Actinomycetes</taxon>
        <taxon>Kitasatosporales</taxon>
        <taxon>Streptomycetaceae</taxon>
        <taxon>Streptomyces</taxon>
    </lineage>
</organism>
<keyword evidence="2" id="KW-1185">Reference proteome</keyword>